<evidence type="ECO:0000256" key="1">
    <source>
        <dbReference type="SAM" id="Phobius"/>
    </source>
</evidence>
<accession>A0A0L7MSY3</accession>
<proteinExistence type="predicted"/>
<evidence type="ECO:0000259" key="2">
    <source>
        <dbReference type="Pfam" id="PF11846"/>
    </source>
</evidence>
<dbReference type="InterPro" id="IPR021797">
    <property type="entry name" value="Wzy_C_2"/>
</dbReference>
<dbReference type="PANTHER" id="PTHR37422:SF21">
    <property type="entry name" value="EXOQ-LIKE PROTEIN"/>
    <property type="match status" value="1"/>
</dbReference>
<feature type="transmembrane region" description="Helical" evidence="1">
    <location>
        <begin position="51"/>
        <end position="73"/>
    </location>
</feature>
<keyword evidence="1" id="KW-0472">Membrane</keyword>
<evidence type="ECO:0000313" key="4">
    <source>
        <dbReference type="Proteomes" id="UP000037442"/>
    </source>
</evidence>
<organism evidence="3 4">
    <name type="scientific">Comamonas testosteroni</name>
    <name type="common">Pseudomonas testosteroni</name>
    <dbReference type="NCBI Taxonomy" id="285"/>
    <lineage>
        <taxon>Bacteria</taxon>
        <taxon>Pseudomonadati</taxon>
        <taxon>Pseudomonadota</taxon>
        <taxon>Betaproteobacteria</taxon>
        <taxon>Burkholderiales</taxon>
        <taxon>Comamonadaceae</taxon>
        <taxon>Comamonas</taxon>
    </lineage>
</organism>
<evidence type="ECO:0000313" key="3">
    <source>
        <dbReference type="EMBL" id="KOC25027.1"/>
    </source>
</evidence>
<dbReference type="InterPro" id="IPR051533">
    <property type="entry name" value="WaaL-like"/>
</dbReference>
<reference evidence="4" key="1">
    <citation type="submission" date="2014-06" db="EMBL/GenBank/DDBJ databases">
        <title>Draft genome sequence of C. testosteroni WDL7.</title>
        <authorList>
            <person name="Wu Y."/>
            <person name="Seshan H."/>
            <person name="Arumugam K."/>
        </authorList>
    </citation>
    <scope>NUCLEOTIDE SEQUENCE [LARGE SCALE GENOMIC DNA]</scope>
    <source>
        <strain evidence="4">WDL7</strain>
    </source>
</reference>
<gene>
    <name evidence="3" type="ORF">GL58_01630</name>
</gene>
<sequence>MWGMLIDSVLDKPWIGYGFNNTAIANFELVNEFPINWNRFTAHSHNIALDFFVWFGIPLGIFLTVFLVHLFYQHFFLQKKMQDKLIAYTAIPLLVHSMLEFPLHYAYFLIPISFIMGSCWKGKSFSNQIYLNQILIIYCLPIGILMTKEYLNLESSLTEQRFYINNFSNSKEQEIIFPQFLDLPTSQFNFLVKKEITKEDYLEMENLVKNYPTYRNFHFLCDYFLKNGEYKKFLLYYEKALALLNKEEARIFENSYEAKKKLD</sequence>
<dbReference type="Pfam" id="PF11846">
    <property type="entry name" value="Wzy_C_2"/>
    <property type="match status" value="1"/>
</dbReference>
<keyword evidence="1" id="KW-0812">Transmembrane</keyword>
<dbReference type="AlphaFoldDB" id="A0A0L7MSY3"/>
<dbReference type="PATRIC" id="fig|285.49.peg.342"/>
<name>A0A0L7MSY3_COMTE</name>
<protein>
    <recommendedName>
        <fullName evidence="2">Virulence factor membrane-bound polymerase C-terminal domain-containing protein</fullName>
    </recommendedName>
</protein>
<dbReference type="Proteomes" id="UP000037442">
    <property type="component" value="Unassembled WGS sequence"/>
</dbReference>
<keyword evidence="1" id="KW-1133">Transmembrane helix</keyword>
<dbReference type="PANTHER" id="PTHR37422">
    <property type="entry name" value="TEICHURONIC ACID BIOSYNTHESIS PROTEIN TUAE"/>
    <property type="match status" value="1"/>
</dbReference>
<comment type="caution">
    <text evidence="3">The sequence shown here is derived from an EMBL/GenBank/DDBJ whole genome shotgun (WGS) entry which is preliminary data.</text>
</comment>
<feature type="domain" description="Virulence factor membrane-bound polymerase C-terminal" evidence="2">
    <location>
        <begin position="91"/>
        <end position="154"/>
    </location>
</feature>
<feature type="transmembrane region" description="Helical" evidence="1">
    <location>
        <begin position="130"/>
        <end position="147"/>
    </location>
</feature>
<feature type="transmembrane region" description="Helical" evidence="1">
    <location>
        <begin position="85"/>
        <end position="110"/>
    </location>
</feature>
<dbReference type="EMBL" id="JNVD01000012">
    <property type="protein sequence ID" value="KOC25027.1"/>
    <property type="molecule type" value="Genomic_DNA"/>
</dbReference>